<keyword evidence="1" id="KW-0812">Transmembrane</keyword>
<name>A0A6J6CE66_9ZZZZ</name>
<feature type="transmembrane region" description="Helical" evidence="1">
    <location>
        <begin position="46"/>
        <end position="68"/>
    </location>
</feature>
<accession>A0A6J6CE66</accession>
<proteinExistence type="predicted"/>
<sequence length="86" mass="8870">MSQTPIVSAAEVNIRRAPKYLHFALTGFVLGIVSALVLGLSSPGVVGLLIVFGGIAGGGTGIILALVFDAIYRSRGKKVMATKVNE</sequence>
<feature type="transmembrane region" description="Helical" evidence="1">
    <location>
        <begin position="20"/>
        <end position="40"/>
    </location>
</feature>
<keyword evidence="1" id="KW-0472">Membrane</keyword>
<organism evidence="2">
    <name type="scientific">freshwater metagenome</name>
    <dbReference type="NCBI Taxonomy" id="449393"/>
    <lineage>
        <taxon>unclassified sequences</taxon>
        <taxon>metagenomes</taxon>
        <taxon>ecological metagenomes</taxon>
    </lineage>
</organism>
<dbReference type="EMBL" id="CAEZSX010000019">
    <property type="protein sequence ID" value="CAB4549652.1"/>
    <property type="molecule type" value="Genomic_DNA"/>
</dbReference>
<keyword evidence="1" id="KW-1133">Transmembrane helix</keyword>
<evidence type="ECO:0000256" key="1">
    <source>
        <dbReference type="SAM" id="Phobius"/>
    </source>
</evidence>
<protein>
    <submittedName>
        <fullName evidence="2">Unannotated protein</fullName>
    </submittedName>
</protein>
<dbReference type="AlphaFoldDB" id="A0A6J6CE66"/>
<reference evidence="2" key="1">
    <citation type="submission" date="2020-05" db="EMBL/GenBank/DDBJ databases">
        <authorList>
            <person name="Chiriac C."/>
            <person name="Salcher M."/>
            <person name="Ghai R."/>
            <person name="Kavagutti S V."/>
        </authorList>
    </citation>
    <scope>NUCLEOTIDE SEQUENCE</scope>
</reference>
<gene>
    <name evidence="2" type="ORF">UFOPK1537_00218</name>
</gene>
<evidence type="ECO:0000313" key="2">
    <source>
        <dbReference type="EMBL" id="CAB4549652.1"/>
    </source>
</evidence>